<evidence type="ECO:0000259" key="14">
    <source>
        <dbReference type="Pfam" id="PF00593"/>
    </source>
</evidence>
<dbReference type="Pfam" id="PF00593">
    <property type="entry name" value="TonB_dep_Rec_b-barrel"/>
    <property type="match status" value="1"/>
</dbReference>
<dbReference type="GO" id="GO:0009279">
    <property type="term" value="C:cell outer membrane"/>
    <property type="evidence" value="ECO:0007669"/>
    <property type="project" value="UniProtKB-SubCell"/>
</dbReference>
<name>A0A1H8TD76_9GAMM</name>
<reference evidence="16 17" key="1">
    <citation type="submission" date="2016-10" db="EMBL/GenBank/DDBJ databases">
        <authorList>
            <person name="de Groot N.N."/>
        </authorList>
    </citation>
    <scope>NUCLEOTIDE SEQUENCE [LARGE SCALE GENOMIC DNA]</scope>
    <source>
        <strain evidence="16 17">CGMCC 1.6291</strain>
    </source>
</reference>
<keyword evidence="8 11" id="KW-0472">Membrane</keyword>
<feature type="domain" description="TonB-dependent receptor-like beta-barrel" evidence="14">
    <location>
        <begin position="265"/>
        <end position="640"/>
    </location>
</feature>
<sequence>MHSARGGRLVLAVTLTGGIGLCQQAVAGDVTQLEAIGVTAAGQATSQRDLAGTLGDRGASVDIITAEDIRETGATTLTQALEVLAPGVYVQPQAGGRAGAGSISLLGGDEREFVMLLDGVRIEPRTFFGTHLNINPQHIERIEVLKDGQSLFYGSNAMVGVINFVTKDFDYAEQGEFMGEAGRSLGERSQEELNLGGHANLDVGDHRFQVFGSQNRGINEPFDSDRLEFPEGAPNAYEGSLQNLGFKYRYDLSDSERIDLHVQRNELREDGLPTGFGDPSEQLVNDRRTQQDIAMLQWERQVDSARSMSLRAFWNEQEGDRREVDLDNGDAVYTRGGNLSRDYGLHGMTDFPALAGHWTVGAEASRHEGYNLGDATLSNPGYDPETSLDPFVQYRPDIAFLPRTDVSVGARYNHNDRTDSAAIWQLMVRHRMTSNVDVRATAGTAFQVPRAVDTVDAERDVVGASDLDPESSIGGNIGLEGRAVPGLDVPASWSVSAFWREITDRIDDEEEGDDVLRVFNVDDPTITRGVEGQFAVRPLPQWSVRFNATYVEAYMDNDPDQEQLDDIPRFFARAQLGWDAAQAQRGARLSGVYTGPVYDTLSDEAGGRQNYGGRMRVDASAFQFFDERHDQRLGVRVENVFDTDVPVAIDETEIGGELRRYDQYAAPRNVTLTYSQNF</sequence>
<evidence type="ECO:0000256" key="13">
    <source>
        <dbReference type="RuleBase" id="RU003357"/>
    </source>
</evidence>
<dbReference type="CDD" id="cd01347">
    <property type="entry name" value="ligand_gated_channel"/>
    <property type="match status" value="1"/>
</dbReference>
<evidence type="ECO:0000256" key="4">
    <source>
        <dbReference type="ARBA" id="ARBA00022452"/>
    </source>
</evidence>
<organism evidence="16 17">
    <name type="scientific">Aquisalimonas asiatica</name>
    <dbReference type="NCBI Taxonomy" id="406100"/>
    <lineage>
        <taxon>Bacteria</taxon>
        <taxon>Pseudomonadati</taxon>
        <taxon>Pseudomonadota</taxon>
        <taxon>Gammaproteobacteria</taxon>
        <taxon>Chromatiales</taxon>
        <taxon>Ectothiorhodospiraceae</taxon>
        <taxon>Aquisalimonas</taxon>
    </lineage>
</organism>
<dbReference type="EMBL" id="FOEG01000004">
    <property type="protein sequence ID" value="SEO89050.1"/>
    <property type="molecule type" value="Genomic_DNA"/>
</dbReference>
<feature type="domain" description="TonB-dependent receptor plug" evidence="15">
    <location>
        <begin position="58"/>
        <end position="161"/>
    </location>
</feature>
<evidence type="ECO:0000256" key="11">
    <source>
        <dbReference type="PROSITE-ProRule" id="PRU01360"/>
    </source>
</evidence>
<evidence type="ECO:0000256" key="5">
    <source>
        <dbReference type="ARBA" id="ARBA00022692"/>
    </source>
</evidence>
<dbReference type="STRING" id="406100.SAMN04488052_10490"/>
<evidence type="ECO:0000256" key="6">
    <source>
        <dbReference type="ARBA" id="ARBA00022729"/>
    </source>
</evidence>
<dbReference type="InterPro" id="IPR037066">
    <property type="entry name" value="Plug_dom_sf"/>
</dbReference>
<keyword evidence="17" id="KW-1185">Reference proteome</keyword>
<dbReference type="AlphaFoldDB" id="A0A1H8TD76"/>
<comment type="similarity">
    <text evidence="2">Belongs to the TonB-dependent receptor family. Hemoglobin/haptoglobin binding protein subfamily.</text>
</comment>
<dbReference type="SUPFAM" id="SSF56935">
    <property type="entry name" value="Porins"/>
    <property type="match status" value="1"/>
</dbReference>
<dbReference type="PANTHER" id="PTHR30069:SF29">
    <property type="entry name" value="HEMOGLOBIN AND HEMOGLOBIN-HAPTOGLOBIN-BINDING PROTEIN 1-RELATED"/>
    <property type="match status" value="1"/>
</dbReference>
<evidence type="ECO:0000256" key="12">
    <source>
        <dbReference type="PROSITE-ProRule" id="PRU10144"/>
    </source>
</evidence>
<evidence type="ECO:0000256" key="7">
    <source>
        <dbReference type="ARBA" id="ARBA00023077"/>
    </source>
</evidence>
<gene>
    <name evidence="16" type="ORF">SAMN04488052_10490</name>
</gene>
<keyword evidence="6" id="KW-0732">Signal</keyword>
<dbReference type="InterPro" id="IPR010917">
    <property type="entry name" value="TonB_rcpt_CS"/>
</dbReference>
<dbReference type="InterPro" id="IPR039426">
    <property type="entry name" value="TonB-dep_rcpt-like"/>
</dbReference>
<evidence type="ECO:0000313" key="16">
    <source>
        <dbReference type="EMBL" id="SEO89050.1"/>
    </source>
</evidence>
<protein>
    <submittedName>
        <fullName evidence="16">Outer membrane receptor for ferrienterochelin and colicins</fullName>
    </submittedName>
</protein>
<evidence type="ECO:0000256" key="10">
    <source>
        <dbReference type="ARBA" id="ARBA00023237"/>
    </source>
</evidence>
<dbReference type="Gene3D" id="2.40.170.20">
    <property type="entry name" value="TonB-dependent receptor, beta-barrel domain"/>
    <property type="match status" value="1"/>
</dbReference>
<comment type="subcellular location">
    <subcellularLocation>
        <location evidence="1 11">Cell outer membrane</location>
        <topology evidence="1 11">Multi-pass membrane protein</topology>
    </subcellularLocation>
</comment>
<dbReference type="Pfam" id="PF07715">
    <property type="entry name" value="Plug"/>
    <property type="match status" value="1"/>
</dbReference>
<evidence type="ECO:0000259" key="15">
    <source>
        <dbReference type="Pfam" id="PF07715"/>
    </source>
</evidence>
<proteinExistence type="inferred from homology"/>
<keyword evidence="7 13" id="KW-0798">TonB box</keyword>
<evidence type="ECO:0000313" key="17">
    <source>
        <dbReference type="Proteomes" id="UP000199657"/>
    </source>
</evidence>
<dbReference type="Proteomes" id="UP000199657">
    <property type="component" value="Unassembled WGS sequence"/>
</dbReference>
<dbReference type="PROSITE" id="PS52016">
    <property type="entry name" value="TONB_DEPENDENT_REC_3"/>
    <property type="match status" value="1"/>
</dbReference>
<dbReference type="InterPro" id="IPR000531">
    <property type="entry name" value="Beta-barrel_TonB"/>
</dbReference>
<evidence type="ECO:0000256" key="8">
    <source>
        <dbReference type="ARBA" id="ARBA00023136"/>
    </source>
</evidence>
<feature type="short sequence motif" description="TonB C-terminal box" evidence="12">
    <location>
        <begin position="661"/>
        <end position="678"/>
    </location>
</feature>
<dbReference type="Gene3D" id="2.170.130.10">
    <property type="entry name" value="TonB-dependent receptor, plug domain"/>
    <property type="match status" value="1"/>
</dbReference>
<dbReference type="PROSITE" id="PS01156">
    <property type="entry name" value="TONB_DEPENDENT_REC_2"/>
    <property type="match status" value="1"/>
</dbReference>
<keyword evidence="4 11" id="KW-1134">Transmembrane beta strand</keyword>
<dbReference type="InterPro" id="IPR036942">
    <property type="entry name" value="Beta-barrel_TonB_sf"/>
</dbReference>
<dbReference type="PANTHER" id="PTHR30069">
    <property type="entry name" value="TONB-DEPENDENT OUTER MEMBRANE RECEPTOR"/>
    <property type="match status" value="1"/>
</dbReference>
<keyword evidence="5 11" id="KW-0812">Transmembrane</keyword>
<evidence type="ECO:0000256" key="3">
    <source>
        <dbReference type="ARBA" id="ARBA00022448"/>
    </source>
</evidence>
<accession>A0A1H8TD76</accession>
<evidence type="ECO:0000256" key="9">
    <source>
        <dbReference type="ARBA" id="ARBA00023170"/>
    </source>
</evidence>
<dbReference type="GO" id="GO:0044718">
    <property type="term" value="P:siderophore transmembrane transport"/>
    <property type="evidence" value="ECO:0007669"/>
    <property type="project" value="TreeGrafter"/>
</dbReference>
<keyword evidence="10 11" id="KW-0998">Cell outer membrane</keyword>
<evidence type="ECO:0000256" key="1">
    <source>
        <dbReference type="ARBA" id="ARBA00004571"/>
    </source>
</evidence>
<dbReference type="GO" id="GO:0015344">
    <property type="term" value="F:siderophore uptake transmembrane transporter activity"/>
    <property type="evidence" value="ECO:0007669"/>
    <property type="project" value="TreeGrafter"/>
</dbReference>
<keyword evidence="3 11" id="KW-0813">Transport</keyword>
<dbReference type="InterPro" id="IPR012910">
    <property type="entry name" value="Plug_dom"/>
</dbReference>
<keyword evidence="9 16" id="KW-0675">Receptor</keyword>
<evidence type="ECO:0000256" key="2">
    <source>
        <dbReference type="ARBA" id="ARBA00008143"/>
    </source>
</evidence>